<proteinExistence type="predicted"/>
<protein>
    <submittedName>
        <fullName evidence="1">Uncharacterized protein</fullName>
    </submittedName>
</protein>
<evidence type="ECO:0000313" key="2">
    <source>
        <dbReference type="Proteomes" id="UP001595075"/>
    </source>
</evidence>
<reference evidence="1 2" key="1">
    <citation type="journal article" date="2024" name="Commun. Biol.">
        <title>Comparative genomic analysis of thermophilic fungi reveals convergent evolutionary adaptations and gene losses.</title>
        <authorList>
            <person name="Steindorff A.S."/>
            <person name="Aguilar-Pontes M.V."/>
            <person name="Robinson A.J."/>
            <person name="Andreopoulos B."/>
            <person name="LaButti K."/>
            <person name="Kuo A."/>
            <person name="Mondo S."/>
            <person name="Riley R."/>
            <person name="Otillar R."/>
            <person name="Haridas S."/>
            <person name="Lipzen A."/>
            <person name="Grimwood J."/>
            <person name="Schmutz J."/>
            <person name="Clum A."/>
            <person name="Reid I.D."/>
            <person name="Moisan M.C."/>
            <person name="Butler G."/>
            <person name="Nguyen T.T.M."/>
            <person name="Dewar K."/>
            <person name="Conant G."/>
            <person name="Drula E."/>
            <person name="Henrissat B."/>
            <person name="Hansel C."/>
            <person name="Singer S."/>
            <person name="Hutchinson M.I."/>
            <person name="de Vries R.P."/>
            <person name="Natvig D.O."/>
            <person name="Powell A.J."/>
            <person name="Tsang A."/>
            <person name="Grigoriev I.V."/>
        </authorList>
    </citation>
    <scope>NUCLEOTIDE SEQUENCE [LARGE SCALE GENOMIC DNA]</scope>
    <source>
        <strain evidence="1 2">CBS 494.80</strain>
    </source>
</reference>
<name>A0ABR4BYN2_9HELO</name>
<sequence>MAPQNYPESYIPVELPGQSVVWWSEPITVGVLVPISEFKLAVVTYRGWNRKVRVSLILDGQIQPPVTYLMLDSMLQIRLAEFAELGPTIPYSSFSPCALLEFHFNQGPEDTFGRPRVIIHTKTPIFKIQSSVPRPPFWTLVVNYLRHRFLESRGNELQIMIHP</sequence>
<gene>
    <name evidence="1" type="ORF">VTL71DRAFT_6713</name>
</gene>
<accession>A0ABR4BYN2</accession>
<evidence type="ECO:0000313" key="1">
    <source>
        <dbReference type="EMBL" id="KAL2062447.1"/>
    </source>
</evidence>
<dbReference type="Proteomes" id="UP001595075">
    <property type="component" value="Unassembled WGS sequence"/>
</dbReference>
<keyword evidence="2" id="KW-1185">Reference proteome</keyword>
<comment type="caution">
    <text evidence="1">The sequence shown here is derived from an EMBL/GenBank/DDBJ whole genome shotgun (WGS) entry which is preliminary data.</text>
</comment>
<organism evidence="1 2">
    <name type="scientific">Oculimacula yallundae</name>
    <dbReference type="NCBI Taxonomy" id="86028"/>
    <lineage>
        <taxon>Eukaryota</taxon>
        <taxon>Fungi</taxon>
        <taxon>Dikarya</taxon>
        <taxon>Ascomycota</taxon>
        <taxon>Pezizomycotina</taxon>
        <taxon>Leotiomycetes</taxon>
        <taxon>Helotiales</taxon>
        <taxon>Ploettnerulaceae</taxon>
        <taxon>Oculimacula</taxon>
    </lineage>
</organism>
<dbReference type="EMBL" id="JAZHXI010000017">
    <property type="protein sequence ID" value="KAL2062447.1"/>
    <property type="molecule type" value="Genomic_DNA"/>
</dbReference>